<dbReference type="EMBL" id="JOJR01000487">
    <property type="protein sequence ID" value="RCN37224.1"/>
    <property type="molecule type" value="Genomic_DNA"/>
</dbReference>
<evidence type="ECO:0000313" key="4">
    <source>
        <dbReference type="Proteomes" id="UP000252519"/>
    </source>
</evidence>
<proteinExistence type="predicted"/>
<dbReference type="Proteomes" id="UP000252519">
    <property type="component" value="Unassembled WGS sequence"/>
</dbReference>
<evidence type="ECO:0000256" key="1">
    <source>
        <dbReference type="ARBA" id="ARBA00022737"/>
    </source>
</evidence>
<dbReference type="GO" id="GO:0042302">
    <property type="term" value="F:structural constituent of cuticle"/>
    <property type="evidence" value="ECO:0007669"/>
    <property type="project" value="InterPro"/>
</dbReference>
<feature type="domain" description="Nematode cuticle collagen N-terminal" evidence="2">
    <location>
        <begin position="5"/>
        <end position="57"/>
    </location>
</feature>
<sequence length="116" mass="12667">MSVSKATAGALCLSTFTLLVSLYAIYNIYTDVRGIWMQLDEQMVEFKVQTDDIWTQMLGLGAATPSTRQRRQGKDQYGAYEAQGVNAGPVCGKSLPSSPLTRYQGFIVTVVNSSFG</sequence>
<protein>
    <submittedName>
        <fullName evidence="3">Nematode cuticle collagen domain protein</fullName>
    </submittedName>
</protein>
<dbReference type="SMART" id="SM01088">
    <property type="entry name" value="Col_cuticle_N"/>
    <property type="match status" value="1"/>
</dbReference>
<organism evidence="3 4">
    <name type="scientific">Ancylostoma caninum</name>
    <name type="common">Dog hookworm</name>
    <dbReference type="NCBI Taxonomy" id="29170"/>
    <lineage>
        <taxon>Eukaryota</taxon>
        <taxon>Metazoa</taxon>
        <taxon>Ecdysozoa</taxon>
        <taxon>Nematoda</taxon>
        <taxon>Chromadorea</taxon>
        <taxon>Rhabditida</taxon>
        <taxon>Rhabditina</taxon>
        <taxon>Rhabditomorpha</taxon>
        <taxon>Strongyloidea</taxon>
        <taxon>Ancylostomatidae</taxon>
        <taxon>Ancylostomatinae</taxon>
        <taxon>Ancylostoma</taxon>
    </lineage>
</organism>
<dbReference type="Pfam" id="PF01484">
    <property type="entry name" value="Col_cuticle_N"/>
    <property type="match status" value="1"/>
</dbReference>
<evidence type="ECO:0000259" key="2">
    <source>
        <dbReference type="SMART" id="SM01088"/>
    </source>
</evidence>
<accession>A0A368FYG4</accession>
<keyword evidence="1" id="KW-0677">Repeat</keyword>
<dbReference type="STRING" id="29170.A0A368FYG4"/>
<evidence type="ECO:0000313" key="3">
    <source>
        <dbReference type="EMBL" id="RCN37224.1"/>
    </source>
</evidence>
<keyword evidence="4" id="KW-1185">Reference proteome</keyword>
<dbReference type="InterPro" id="IPR002486">
    <property type="entry name" value="Col_cuticle_N"/>
</dbReference>
<dbReference type="GO" id="GO:0005581">
    <property type="term" value="C:collagen trimer"/>
    <property type="evidence" value="ECO:0007669"/>
    <property type="project" value="UniProtKB-KW"/>
</dbReference>
<dbReference type="OrthoDB" id="6380629at2759"/>
<keyword evidence="3" id="KW-0176">Collagen</keyword>
<dbReference type="AlphaFoldDB" id="A0A368FYG4"/>
<gene>
    <name evidence="3" type="ORF">ANCCAN_16895</name>
</gene>
<reference evidence="3 4" key="1">
    <citation type="submission" date="2014-10" db="EMBL/GenBank/DDBJ databases">
        <title>Draft genome of the hookworm Ancylostoma caninum.</title>
        <authorList>
            <person name="Mitreva M."/>
        </authorList>
    </citation>
    <scope>NUCLEOTIDE SEQUENCE [LARGE SCALE GENOMIC DNA]</scope>
    <source>
        <strain evidence="3 4">Baltimore</strain>
    </source>
</reference>
<name>A0A368FYG4_ANCCA</name>
<comment type="caution">
    <text evidence="3">The sequence shown here is derived from an EMBL/GenBank/DDBJ whole genome shotgun (WGS) entry which is preliminary data.</text>
</comment>